<reference evidence="2" key="1">
    <citation type="journal article" date="2023" name="Mol. Phylogenet. Evol.">
        <title>Genome-scale phylogeny and comparative genomics of the fungal order Sordariales.</title>
        <authorList>
            <person name="Hensen N."/>
            <person name="Bonometti L."/>
            <person name="Westerberg I."/>
            <person name="Brannstrom I.O."/>
            <person name="Guillou S."/>
            <person name="Cros-Aarteil S."/>
            <person name="Calhoun S."/>
            <person name="Haridas S."/>
            <person name="Kuo A."/>
            <person name="Mondo S."/>
            <person name="Pangilinan J."/>
            <person name="Riley R."/>
            <person name="LaButti K."/>
            <person name="Andreopoulos B."/>
            <person name="Lipzen A."/>
            <person name="Chen C."/>
            <person name="Yan M."/>
            <person name="Daum C."/>
            <person name="Ng V."/>
            <person name="Clum A."/>
            <person name="Steindorff A."/>
            <person name="Ohm R.A."/>
            <person name="Martin F."/>
            <person name="Silar P."/>
            <person name="Natvig D.O."/>
            <person name="Lalanne C."/>
            <person name="Gautier V."/>
            <person name="Ament-Velasquez S.L."/>
            <person name="Kruys A."/>
            <person name="Hutchinson M.I."/>
            <person name="Powell A.J."/>
            <person name="Barry K."/>
            <person name="Miller A.N."/>
            <person name="Grigoriev I.V."/>
            <person name="Debuchy R."/>
            <person name="Gladieux P."/>
            <person name="Hiltunen Thoren M."/>
            <person name="Johannesson H."/>
        </authorList>
    </citation>
    <scope>NUCLEOTIDE SEQUENCE</scope>
    <source>
        <strain evidence="2">PSN243</strain>
    </source>
</reference>
<organism evidence="2 3">
    <name type="scientific">Podospora aff. communis PSN243</name>
    <dbReference type="NCBI Taxonomy" id="3040156"/>
    <lineage>
        <taxon>Eukaryota</taxon>
        <taxon>Fungi</taxon>
        <taxon>Dikarya</taxon>
        <taxon>Ascomycota</taxon>
        <taxon>Pezizomycotina</taxon>
        <taxon>Sordariomycetes</taxon>
        <taxon>Sordariomycetidae</taxon>
        <taxon>Sordariales</taxon>
        <taxon>Podosporaceae</taxon>
        <taxon>Podospora</taxon>
    </lineage>
</organism>
<dbReference type="AlphaFoldDB" id="A0AAV9GBG4"/>
<reference evidence="2" key="2">
    <citation type="submission" date="2023-05" db="EMBL/GenBank/DDBJ databases">
        <authorList>
            <consortium name="Lawrence Berkeley National Laboratory"/>
            <person name="Steindorff A."/>
            <person name="Hensen N."/>
            <person name="Bonometti L."/>
            <person name="Westerberg I."/>
            <person name="Brannstrom I.O."/>
            <person name="Guillou S."/>
            <person name="Cros-Aarteil S."/>
            <person name="Calhoun S."/>
            <person name="Haridas S."/>
            <person name="Kuo A."/>
            <person name="Mondo S."/>
            <person name="Pangilinan J."/>
            <person name="Riley R."/>
            <person name="Labutti K."/>
            <person name="Andreopoulos B."/>
            <person name="Lipzen A."/>
            <person name="Chen C."/>
            <person name="Yanf M."/>
            <person name="Daum C."/>
            <person name="Ng V."/>
            <person name="Clum A."/>
            <person name="Ohm R."/>
            <person name="Martin F."/>
            <person name="Silar P."/>
            <person name="Natvig D."/>
            <person name="Lalanne C."/>
            <person name="Gautier V."/>
            <person name="Ament-Velasquez S.L."/>
            <person name="Kruys A."/>
            <person name="Hutchinson M.I."/>
            <person name="Powell A.J."/>
            <person name="Barry K."/>
            <person name="Miller A.N."/>
            <person name="Grigoriev I.V."/>
            <person name="Debuchy R."/>
            <person name="Gladieux P."/>
            <person name="Thoren M.H."/>
            <person name="Johannesson H."/>
        </authorList>
    </citation>
    <scope>NUCLEOTIDE SEQUENCE</scope>
    <source>
        <strain evidence="2">PSN243</strain>
    </source>
</reference>
<dbReference type="Proteomes" id="UP001321760">
    <property type="component" value="Unassembled WGS sequence"/>
</dbReference>
<comment type="caution">
    <text evidence="2">The sequence shown here is derived from an EMBL/GenBank/DDBJ whole genome shotgun (WGS) entry which is preliminary data.</text>
</comment>
<evidence type="ECO:0000256" key="1">
    <source>
        <dbReference type="SAM" id="SignalP"/>
    </source>
</evidence>
<evidence type="ECO:0000313" key="3">
    <source>
        <dbReference type="Proteomes" id="UP001321760"/>
    </source>
</evidence>
<protein>
    <recommendedName>
        <fullName evidence="4">Cyanovirin-N domain-containing protein</fullName>
    </recommendedName>
</protein>
<evidence type="ECO:0000313" key="2">
    <source>
        <dbReference type="EMBL" id="KAK4445517.1"/>
    </source>
</evidence>
<keyword evidence="3" id="KW-1185">Reference proteome</keyword>
<keyword evidence="1" id="KW-0732">Signal</keyword>
<name>A0AAV9GBG4_9PEZI</name>
<proteinExistence type="predicted"/>
<feature type="chain" id="PRO_5043709652" description="Cyanovirin-N domain-containing protein" evidence="1">
    <location>
        <begin position="21"/>
        <end position="116"/>
    </location>
</feature>
<accession>A0AAV9GBG4</accession>
<feature type="signal peptide" evidence="1">
    <location>
        <begin position="1"/>
        <end position="20"/>
    </location>
</feature>
<gene>
    <name evidence="2" type="ORF">QBC34DRAFT_471948</name>
</gene>
<dbReference type="EMBL" id="MU865964">
    <property type="protein sequence ID" value="KAK4445517.1"/>
    <property type="molecule type" value="Genomic_DNA"/>
</dbReference>
<evidence type="ECO:0008006" key="4">
    <source>
        <dbReference type="Google" id="ProtNLM"/>
    </source>
</evidence>
<sequence>MVNFNALVMALGTSATLVSAADFQYRFYRPATCNHGTAAALTFPRNDGAPGQGNINQCYSAPTGTNWQRLEIDNDFSRSGNAVITYCNVNCQGSGSALQKNKYCYEPFSGCAIGSL</sequence>